<feature type="active site" evidence="2">
    <location>
        <position position="138"/>
    </location>
</feature>
<name>A0ABR6X3G2_9BURK</name>
<reference evidence="3 4" key="1">
    <citation type="submission" date="2020-08" db="EMBL/GenBank/DDBJ databases">
        <title>Novel species isolated from subtropical streams in China.</title>
        <authorList>
            <person name="Lu H."/>
        </authorList>
    </citation>
    <scope>NUCLEOTIDE SEQUENCE [LARGE SCALE GENOMIC DNA]</scope>
    <source>
        <strain evidence="3 4">KACC 16656</strain>
    </source>
</reference>
<dbReference type="PIRSF" id="PIRSF004749">
    <property type="entry name" value="Pep_def"/>
    <property type="match status" value="1"/>
</dbReference>
<comment type="caution">
    <text evidence="3">The sequence shown here is derived from an EMBL/GenBank/DDBJ whole genome shotgun (WGS) entry which is preliminary data.</text>
</comment>
<evidence type="ECO:0000256" key="1">
    <source>
        <dbReference type="ARBA" id="ARBA00010759"/>
    </source>
</evidence>
<evidence type="ECO:0000313" key="3">
    <source>
        <dbReference type="EMBL" id="MBC3807342.1"/>
    </source>
</evidence>
<proteinExistence type="inferred from homology"/>
<dbReference type="HAMAP" id="MF_00163">
    <property type="entry name" value="Pep_deformylase"/>
    <property type="match status" value="1"/>
</dbReference>
<evidence type="ECO:0000313" key="4">
    <source>
        <dbReference type="Proteomes" id="UP000648257"/>
    </source>
</evidence>
<feature type="binding site" evidence="2">
    <location>
        <position position="94"/>
    </location>
    <ligand>
        <name>Fe cation</name>
        <dbReference type="ChEBI" id="CHEBI:24875"/>
    </ligand>
</feature>
<keyword evidence="2" id="KW-0408">Iron</keyword>
<dbReference type="RefSeq" id="WP_186922429.1">
    <property type="nucleotide sequence ID" value="NZ_JACOFW010000007.1"/>
</dbReference>
<comment type="cofactor">
    <cofactor evidence="2">
        <name>Fe(2+)</name>
        <dbReference type="ChEBI" id="CHEBI:29033"/>
    </cofactor>
    <text evidence="2">Binds 1 Fe(2+) ion.</text>
</comment>
<dbReference type="InterPro" id="IPR023635">
    <property type="entry name" value="Peptide_deformylase"/>
</dbReference>
<dbReference type="InterPro" id="IPR036821">
    <property type="entry name" value="Peptide_deformylase_sf"/>
</dbReference>
<dbReference type="PANTHER" id="PTHR10458">
    <property type="entry name" value="PEPTIDE DEFORMYLASE"/>
    <property type="match status" value="1"/>
</dbReference>
<keyword evidence="2" id="KW-0479">Metal-binding</keyword>
<gene>
    <name evidence="2" type="primary">def</name>
    <name evidence="3" type="ORF">H8K52_08295</name>
</gene>
<dbReference type="SUPFAM" id="SSF56420">
    <property type="entry name" value="Peptide deformylase"/>
    <property type="match status" value="1"/>
</dbReference>
<dbReference type="Gene3D" id="3.90.45.10">
    <property type="entry name" value="Peptide deformylase"/>
    <property type="match status" value="1"/>
</dbReference>
<dbReference type="PRINTS" id="PR01576">
    <property type="entry name" value="PDEFORMYLASE"/>
</dbReference>
<feature type="binding site" evidence="2">
    <location>
        <position position="141"/>
    </location>
    <ligand>
        <name>Fe cation</name>
        <dbReference type="ChEBI" id="CHEBI:24875"/>
    </ligand>
</feature>
<organism evidence="3 4">
    <name type="scientific">Undibacterium seohonense</name>
    <dbReference type="NCBI Taxonomy" id="1344950"/>
    <lineage>
        <taxon>Bacteria</taxon>
        <taxon>Pseudomonadati</taxon>
        <taxon>Pseudomonadota</taxon>
        <taxon>Betaproteobacteria</taxon>
        <taxon>Burkholderiales</taxon>
        <taxon>Oxalobacteraceae</taxon>
        <taxon>Undibacterium</taxon>
    </lineage>
</organism>
<dbReference type="PANTHER" id="PTHR10458:SF22">
    <property type="entry name" value="PEPTIDE DEFORMYLASE"/>
    <property type="match status" value="1"/>
</dbReference>
<dbReference type="EMBL" id="JACOFW010000007">
    <property type="protein sequence ID" value="MBC3807342.1"/>
    <property type="molecule type" value="Genomic_DNA"/>
</dbReference>
<dbReference type="Proteomes" id="UP000648257">
    <property type="component" value="Unassembled WGS sequence"/>
</dbReference>
<comment type="function">
    <text evidence="2">Removes the formyl group from the N-terminal Met of newly synthesized proteins. Requires at least a dipeptide for an efficient rate of reaction. N-terminal L-methionine is a prerequisite for activity but the enzyme has broad specificity at other positions.</text>
</comment>
<keyword evidence="2" id="KW-0378">Hydrolase</keyword>
<dbReference type="Pfam" id="PF01327">
    <property type="entry name" value="Pep_deformylase"/>
    <property type="match status" value="1"/>
</dbReference>
<dbReference type="EC" id="3.5.1.88" evidence="2"/>
<sequence length="183" mass="20966">MSPQILRLGDTRLRQICTPVADLEDPQFIQENQILKTTLEEFRQKHGFGRGIAAPQLGIAKRFIALNLGVATFTMINPIITWRSVETFTMWDDCMCFPELLVKLRRHSSISVQFLNEQGVTQTWEKLERRIAELLQHEIDHLDGVLATDLMLDAASVIKRSDFEAAPEHYMSQVDYVIASSDY</sequence>
<keyword evidence="2" id="KW-0648">Protein biosynthesis</keyword>
<accession>A0ABR6X3G2</accession>
<protein>
    <recommendedName>
        <fullName evidence="2">Peptide deformylase</fullName>
        <shortName evidence="2">PDF</shortName>
        <ecNumber evidence="2">3.5.1.88</ecNumber>
    </recommendedName>
    <alternativeName>
        <fullName evidence="2">Polypeptide deformylase</fullName>
    </alternativeName>
</protein>
<comment type="catalytic activity">
    <reaction evidence="2">
        <text>N-terminal N-formyl-L-methionyl-[peptide] + H2O = N-terminal L-methionyl-[peptide] + formate</text>
        <dbReference type="Rhea" id="RHEA:24420"/>
        <dbReference type="Rhea" id="RHEA-COMP:10639"/>
        <dbReference type="Rhea" id="RHEA-COMP:10640"/>
        <dbReference type="ChEBI" id="CHEBI:15377"/>
        <dbReference type="ChEBI" id="CHEBI:15740"/>
        <dbReference type="ChEBI" id="CHEBI:49298"/>
        <dbReference type="ChEBI" id="CHEBI:64731"/>
        <dbReference type="EC" id="3.5.1.88"/>
    </reaction>
</comment>
<feature type="binding site" evidence="2">
    <location>
        <position position="137"/>
    </location>
    <ligand>
        <name>Fe cation</name>
        <dbReference type="ChEBI" id="CHEBI:24875"/>
    </ligand>
</feature>
<keyword evidence="4" id="KW-1185">Reference proteome</keyword>
<evidence type="ECO:0000256" key="2">
    <source>
        <dbReference type="HAMAP-Rule" id="MF_00163"/>
    </source>
</evidence>
<comment type="similarity">
    <text evidence="1 2">Belongs to the polypeptide deformylase family.</text>
</comment>